<sequence>MDDLSLILALELQRQDLEALGESLNGKQRAGEKTDLDIALEAYHNELEAVAIQAFDHTMALSIARAVRSDAPIIAEAQEAEEQVERDHQFAMSLSGDGQVPQHTSESLGKVLDDDLMEYLAALNGRTVLAPNGTRDIWYRGLMILSTATRATTTSTTKNDIGVWS</sequence>
<name>A0A2L2SZ19_9HYPO</name>
<evidence type="ECO:0000313" key="2">
    <source>
        <dbReference type="Proteomes" id="UP000245910"/>
    </source>
</evidence>
<keyword evidence="2" id="KW-1185">Reference proteome</keyword>
<proteinExistence type="predicted"/>
<dbReference type="STRING" id="56646.A0A2L2SZ19"/>
<dbReference type="AlphaFoldDB" id="A0A2L2SZ19"/>
<evidence type="ECO:0000313" key="1">
    <source>
        <dbReference type="EMBL" id="CEI62318.1"/>
    </source>
</evidence>
<organism evidence="1 2">
    <name type="scientific">Fusarium venenatum</name>
    <dbReference type="NCBI Taxonomy" id="56646"/>
    <lineage>
        <taxon>Eukaryota</taxon>
        <taxon>Fungi</taxon>
        <taxon>Dikarya</taxon>
        <taxon>Ascomycota</taxon>
        <taxon>Pezizomycotina</taxon>
        <taxon>Sordariomycetes</taxon>
        <taxon>Hypocreomycetidae</taxon>
        <taxon>Hypocreales</taxon>
        <taxon>Nectriaceae</taxon>
        <taxon>Fusarium</taxon>
    </lineage>
</organism>
<dbReference type="EMBL" id="LN649230">
    <property type="protein sequence ID" value="CEI62318.1"/>
    <property type="molecule type" value="Genomic_DNA"/>
</dbReference>
<protein>
    <submittedName>
        <fullName evidence="1">Uncharacterized protein</fullName>
    </submittedName>
</protein>
<reference evidence="2" key="1">
    <citation type="submission" date="2014-10" db="EMBL/GenBank/DDBJ databases">
        <authorList>
            <person name="King R."/>
        </authorList>
    </citation>
    <scope>NUCLEOTIDE SEQUENCE [LARGE SCALE GENOMIC DNA]</scope>
    <source>
        <strain evidence="2">A3/5</strain>
    </source>
</reference>
<dbReference type="Proteomes" id="UP000245910">
    <property type="component" value="Chromosome II"/>
</dbReference>
<dbReference type="OrthoDB" id="10009520at2759"/>
<accession>A0A2L2SZ19</accession>